<evidence type="ECO:0000313" key="2">
    <source>
        <dbReference type="EMBL" id="PUZ28685.1"/>
    </source>
</evidence>
<evidence type="ECO:0000313" key="3">
    <source>
        <dbReference type="Proteomes" id="UP000244450"/>
    </source>
</evidence>
<dbReference type="PANTHER" id="PTHR10151">
    <property type="entry name" value="ECTONUCLEOTIDE PYROPHOSPHATASE/PHOSPHODIESTERASE"/>
    <property type="match status" value="1"/>
</dbReference>
<dbReference type="SUPFAM" id="SSF53649">
    <property type="entry name" value="Alkaline phosphatase-like"/>
    <property type="match status" value="1"/>
</dbReference>
<dbReference type="InterPro" id="IPR017850">
    <property type="entry name" value="Alkaline_phosphatase_core_sf"/>
</dbReference>
<comment type="caution">
    <text evidence="2">The sequence shown here is derived from an EMBL/GenBank/DDBJ whole genome shotgun (WGS) entry which is preliminary data.</text>
</comment>
<keyword evidence="2" id="KW-0378">Hydrolase</keyword>
<dbReference type="EMBL" id="QCYK01000001">
    <property type="protein sequence ID" value="PUZ28685.1"/>
    <property type="molecule type" value="Genomic_DNA"/>
</dbReference>
<dbReference type="CDD" id="cd16018">
    <property type="entry name" value="Enpp"/>
    <property type="match status" value="1"/>
</dbReference>
<dbReference type="InterPro" id="IPR002591">
    <property type="entry name" value="Phosphodiest/P_Trfase"/>
</dbReference>
<dbReference type="RefSeq" id="WP_108685324.1">
    <property type="nucleotide sequence ID" value="NZ_QCYK01000001.1"/>
</dbReference>
<dbReference type="Proteomes" id="UP000244450">
    <property type="component" value="Unassembled WGS sequence"/>
</dbReference>
<name>A0A2T7BLX5_9BACT</name>
<reference evidence="2 3" key="1">
    <citation type="submission" date="2018-04" db="EMBL/GenBank/DDBJ databases">
        <title>Chitinophaga fuyangensis sp. nov., isolated from soil in a chemical factory.</title>
        <authorList>
            <person name="Chen K."/>
        </authorList>
    </citation>
    <scope>NUCLEOTIDE SEQUENCE [LARGE SCALE GENOMIC DNA]</scope>
    <source>
        <strain evidence="2 3">LY-1</strain>
    </source>
</reference>
<dbReference type="GO" id="GO:0016787">
    <property type="term" value="F:hydrolase activity"/>
    <property type="evidence" value="ECO:0007669"/>
    <property type="project" value="UniProtKB-ARBA"/>
</dbReference>
<dbReference type="GO" id="GO:0004519">
    <property type="term" value="F:endonuclease activity"/>
    <property type="evidence" value="ECO:0007669"/>
    <property type="project" value="UniProtKB-KW"/>
</dbReference>
<dbReference type="Gene3D" id="3.40.720.10">
    <property type="entry name" value="Alkaline Phosphatase, subunit A"/>
    <property type="match status" value="1"/>
</dbReference>
<organism evidence="2 3">
    <name type="scientific">Chitinophaga parva</name>
    <dbReference type="NCBI Taxonomy" id="2169414"/>
    <lineage>
        <taxon>Bacteria</taxon>
        <taxon>Pseudomonadati</taxon>
        <taxon>Bacteroidota</taxon>
        <taxon>Chitinophagia</taxon>
        <taxon>Chitinophagales</taxon>
        <taxon>Chitinophagaceae</taxon>
        <taxon>Chitinophaga</taxon>
    </lineage>
</organism>
<dbReference type="OrthoDB" id="9779418at2"/>
<sequence>MKRVFLATALIMATMAGWAQKAGHVVLITIDGFRPDFYTDASWGMVNLRMMKDSGAYADGVNPIFPSVTYPDHTSLITGVAPAKHGVYYNAPFEPQGATGMWYFYYDSIKVPTLYDAVHKAGKTSANVIWPVTVGAPVDYNIPDIWPYAAGTKEKDRRKATAQYATPAGLYQEVEQHATGVMRFEDFSMENGELIFDENVARIGAYLIQQYKPTFTTLHLACTDHYEHEEGRDGFKVRKAVAGADRAIGTVIEALQRAGIADSTTIIVTGDHGFVNISKTFCPNVILAQHGLLTNAKEGDWKAQFHTSGGSAFLMLKDPEDVATLHKVRELLKALPAEQQALFKIIERKQLDAIGADPHAALALAAAKGVTIGGAVKGEVVKAAKGGTHGFYPDFAEIRTGFVAYGAGINKGAHVKAMSVIDVAPLIAQLLGVSLPDADGKAPAGVAK</sequence>
<gene>
    <name evidence="2" type="ORF">DCC81_04155</name>
</gene>
<feature type="signal peptide" evidence="1">
    <location>
        <begin position="1"/>
        <end position="21"/>
    </location>
</feature>
<dbReference type="AlphaFoldDB" id="A0A2T7BLX5"/>
<accession>A0A2T7BLX5</accession>
<dbReference type="Pfam" id="PF01663">
    <property type="entry name" value="Phosphodiest"/>
    <property type="match status" value="1"/>
</dbReference>
<protein>
    <submittedName>
        <fullName evidence="2">AP endonuclease</fullName>
    </submittedName>
</protein>
<proteinExistence type="predicted"/>
<keyword evidence="2" id="KW-0255">Endonuclease</keyword>
<keyword evidence="1" id="KW-0732">Signal</keyword>
<feature type="chain" id="PRO_5015605665" evidence="1">
    <location>
        <begin position="22"/>
        <end position="448"/>
    </location>
</feature>
<keyword evidence="2" id="KW-0540">Nuclease</keyword>
<dbReference type="PANTHER" id="PTHR10151:SF120">
    <property type="entry name" value="BIS(5'-ADENOSYL)-TRIPHOSPHATASE"/>
    <property type="match status" value="1"/>
</dbReference>
<evidence type="ECO:0000256" key="1">
    <source>
        <dbReference type="SAM" id="SignalP"/>
    </source>
</evidence>
<keyword evidence="3" id="KW-1185">Reference proteome</keyword>